<reference evidence="4 5" key="1">
    <citation type="journal article" date="2018" name="Nat. Genet.">
        <title>The Rosa genome provides new insights in the design of modern roses.</title>
        <authorList>
            <person name="Bendahmane M."/>
        </authorList>
    </citation>
    <scope>NUCLEOTIDE SEQUENCE [LARGE SCALE GENOMIC DNA]</scope>
    <source>
        <strain evidence="5">cv. Old Blush</strain>
    </source>
</reference>
<keyword evidence="1 3" id="KW-0732">Signal</keyword>
<dbReference type="SUPFAM" id="SSF56300">
    <property type="entry name" value="Metallo-dependent phosphatases"/>
    <property type="match status" value="1"/>
</dbReference>
<dbReference type="EMBL" id="PDCK01000042">
    <property type="protein sequence ID" value="PRQ40983.1"/>
    <property type="molecule type" value="Genomic_DNA"/>
</dbReference>
<dbReference type="EC" id="3.1.3.2" evidence="4"/>
<comment type="caution">
    <text evidence="4">The sequence shown here is derived from an EMBL/GenBank/DDBJ whole genome shotgun (WGS) entry which is preliminary data.</text>
</comment>
<evidence type="ECO:0000256" key="1">
    <source>
        <dbReference type="ARBA" id="ARBA00022729"/>
    </source>
</evidence>
<dbReference type="Gramene" id="PRQ40983">
    <property type="protein sequence ID" value="PRQ40983"/>
    <property type="gene ID" value="RchiOBHm_Chr4g0442061"/>
</dbReference>
<dbReference type="InterPro" id="IPR051558">
    <property type="entry name" value="Metallophosphoesterase_PAP"/>
</dbReference>
<evidence type="ECO:0000256" key="3">
    <source>
        <dbReference type="SAM" id="SignalP"/>
    </source>
</evidence>
<gene>
    <name evidence="4" type="ORF">RchiOBHm_Chr4g0442061</name>
</gene>
<dbReference type="PANTHER" id="PTHR10161">
    <property type="entry name" value="TARTRATE-RESISTANT ACID PHOSPHATASE TYPE 5"/>
    <property type="match status" value="1"/>
</dbReference>
<evidence type="ECO:0000313" key="5">
    <source>
        <dbReference type="Proteomes" id="UP000238479"/>
    </source>
</evidence>
<feature type="chain" id="PRO_5015113418" evidence="3">
    <location>
        <begin position="26"/>
        <end position="165"/>
    </location>
</feature>
<accession>A0A2P6R3I5</accession>
<feature type="signal peptide" evidence="3">
    <location>
        <begin position="1"/>
        <end position="25"/>
    </location>
</feature>
<dbReference type="Proteomes" id="UP000238479">
    <property type="component" value="Chromosome 4"/>
</dbReference>
<evidence type="ECO:0000256" key="2">
    <source>
        <dbReference type="ARBA" id="ARBA00022801"/>
    </source>
</evidence>
<organism evidence="4 5">
    <name type="scientific">Rosa chinensis</name>
    <name type="common">China rose</name>
    <dbReference type="NCBI Taxonomy" id="74649"/>
    <lineage>
        <taxon>Eukaryota</taxon>
        <taxon>Viridiplantae</taxon>
        <taxon>Streptophyta</taxon>
        <taxon>Embryophyta</taxon>
        <taxon>Tracheophyta</taxon>
        <taxon>Spermatophyta</taxon>
        <taxon>Magnoliopsida</taxon>
        <taxon>eudicotyledons</taxon>
        <taxon>Gunneridae</taxon>
        <taxon>Pentapetalae</taxon>
        <taxon>rosids</taxon>
        <taxon>fabids</taxon>
        <taxon>Rosales</taxon>
        <taxon>Rosaceae</taxon>
        <taxon>Rosoideae</taxon>
        <taxon>Rosoideae incertae sedis</taxon>
        <taxon>Rosa</taxon>
    </lineage>
</organism>
<dbReference type="OMA" id="NICNAQS"/>
<dbReference type="Gene3D" id="3.60.21.10">
    <property type="match status" value="1"/>
</dbReference>
<keyword evidence="2 4" id="KW-0378">Hydrolase</keyword>
<sequence>MQLLSFRRQFMILTACLSLCLVAKAEFQRLQQQTNDEGSLKFFVVGDWSRRGLYNQSQVAAQTLFSPPAGDNFYDDGLKGVYDPAFKESFSNICNAQSLKKPYWFSVLGNHDYRGNVLAQLNPLLKRIDSRWFCYRSFHIGYAGEIHYPISNHVNLHINHIGMER</sequence>
<evidence type="ECO:0000313" key="4">
    <source>
        <dbReference type="EMBL" id="PRQ40983.1"/>
    </source>
</evidence>
<dbReference type="InterPro" id="IPR029052">
    <property type="entry name" value="Metallo-depent_PP-like"/>
</dbReference>
<dbReference type="PANTHER" id="PTHR10161:SF14">
    <property type="entry name" value="TARTRATE-RESISTANT ACID PHOSPHATASE TYPE 5"/>
    <property type="match status" value="1"/>
</dbReference>
<dbReference type="GO" id="GO:0003993">
    <property type="term" value="F:acid phosphatase activity"/>
    <property type="evidence" value="ECO:0007669"/>
    <property type="project" value="UniProtKB-EC"/>
</dbReference>
<keyword evidence="5" id="KW-1185">Reference proteome</keyword>
<protein>
    <submittedName>
        <fullName evidence="4">Putative Acid phosphatase</fullName>
        <ecNumber evidence="4">3.1.3.2</ecNumber>
    </submittedName>
</protein>
<dbReference type="AlphaFoldDB" id="A0A2P6R3I5"/>
<name>A0A2P6R3I5_ROSCH</name>
<dbReference type="STRING" id="74649.A0A2P6R3I5"/>
<proteinExistence type="predicted"/>